<dbReference type="SUPFAM" id="SSF53474">
    <property type="entry name" value="alpha/beta-Hydrolases"/>
    <property type="match status" value="1"/>
</dbReference>
<dbReference type="InterPro" id="IPR029058">
    <property type="entry name" value="AB_hydrolase_fold"/>
</dbReference>
<evidence type="ECO:0000256" key="1">
    <source>
        <dbReference type="ARBA" id="ARBA00005622"/>
    </source>
</evidence>
<keyword evidence="4" id="KW-1185">Reference proteome</keyword>
<sequence length="184" mass="20473">MTELSPFAATLPTTDYFELDSELVGDRLAIWVTKPVNYTDSRGPYPVLYTTDGNASAALLAPYVEQLAYDVIESWVPFVHVAVGYPPEGATSWLTRRTRELVPPGELPSESVLANVHDDAEAAGWTAEEEQAYRESIMNGGRADNFLAFLEQELRPVVEQRYNVRTDAAGLFGYSGSSYVWWGR</sequence>
<gene>
    <name evidence="3" type="ORF">FGL98_20445</name>
</gene>
<dbReference type="OrthoDB" id="5523653at2"/>
<reference evidence="3 4" key="2">
    <citation type="submission" date="2019-08" db="EMBL/GenBank/DDBJ databases">
        <title>Jejuicoccus antrihumi gen. nov., sp. nov., a new member of the family Dermacoccaceae isolated from a cave.</title>
        <authorList>
            <person name="Schumann P."/>
            <person name="Kim I.S."/>
        </authorList>
    </citation>
    <scope>NUCLEOTIDE SEQUENCE [LARGE SCALE GENOMIC DNA]</scope>
    <source>
        <strain evidence="3 4">C5-26</strain>
    </source>
</reference>
<dbReference type="Pfam" id="PF00756">
    <property type="entry name" value="Esterase"/>
    <property type="match status" value="1"/>
</dbReference>
<dbReference type="GO" id="GO:0016788">
    <property type="term" value="F:hydrolase activity, acting on ester bonds"/>
    <property type="evidence" value="ECO:0007669"/>
    <property type="project" value="TreeGrafter"/>
</dbReference>
<dbReference type="PANTHER" id="PTHR40841:SF2">
    <property type="entry name" value="SIDEROPHORE-DEGRADING ESTERASE (EUROFUNG)"/>
    <property type="match status" value="1"/>
</dbReference>
<evidence type="ECO:0000313" key="3">
    <source>
        <dbReference type="EMBL" id="TWP33697.1"/>
    </source>
</evidence>
<dbReference type="Gene3D" id="3.40.50.1820">
    <property type="entry name" value="alpha/beta hydrolase"/>
    <property type="match status" value="1"/>
</dbReference>
<dbReference type="Proteomes" id="UP000320244">
    <property type="component" value="Unassembled WGS sequence"/>
</dbReference>
<dbReference type="EMBL" id="VCQV01000037">
    <property type="protein sequence ID" value="TWP33697.1"/>
    <property type="molecule type" value="Genomic_DNA"/>
</dbReference>
<dbReference type="RefSeq" id="WP_146319949.1">
    <property type="nucleotide sequence ID" value="NZ_VCQV01000037.1"/>
</dbReference>
<evidence type="ECO:0000256" key="2">
    <source>
        <dbReference type="ARBA" id="ARBA00022801"/>
    </source>
</evidence>
<comment type="caution">
    <text evidence="3">The sequence shown here is derived from an EMBL/GenBank/DDBJ whole genome shotgun (WGS) entry which is preliminary data.</text>
</comment>
<keyword evidence="2" id="KW-0378">Hydrolase</keyword>
<reference evidence="3 4" key="1">
    <citation type="submission" date="2019-05" db="EMBL/GenBank/DDBJ databases">
        <authorList>
            <person name="Lee S.D."/>
        </authorList>
    </citation>
    <scope>NUCLEOTIDE SEQUENCE [LARGE SCALE GENOMIC DNA]</scope>
    <source>
        <strain evidence="3 4">C5-26</strain>
    </source>
</reference>
<dbReference type="AlphaFoldDB" id="A0A563DTW7"/>
<proteinExistence type="inferred from homology"/>
<comment type="similarity">
    <text evidence="1">Belongs to the esterase D family.</text>
</comment>
<dbReference type="PANTHER" id="PTHR40841">
    <property type="entry name" value="SIDEROPHORE TRIACETYLFUSARININE C ESTERASE"/>
    <property type="match status" value="1"/>
</dbReference>
<protein>
    <submittedName>
        <fullName evidence="3">Uncharacterized protein</fullName>
    </submittedName>
</protein>
<dbReference type="InterPro" id="IPR000801">
    <property type="entry name" value="Esterase-like"/>
</dbReference>
<evidence type="ECO:0000313" key="4">
    <source>
        <dbReference type="Proteomes" id="UP000320244"/>
    </source>
</evidence>
<dbReference type="InterPro" id="IPR052558">
    <property type="entry name" value="Siderophore_Hydrolase_D"/>
</dbReference>
<organism evidence="3 4">
    <name type="scientific">Leekyejoonella antrihumi</name>
    <dbReference type="NCBI Taxonomy" id="1660198"/>
    <lineage>
        <taxon>Bacteria</taxon>
        <taxon>Bacillati</taxon>
        <taxon>Actinomycetota</taxon>
        <taxon>Actinomycetes</taxon>
        <taxon>Micrococcales</taxon>
        <taxon>Dermacoccaceae</taxon>
        <taxon>Leekyejoonella</taxon>
    </lineage>
</organism>
<accession>A0A563DTW7</accession>
<name>A0A563DTW7_9MICO</name>